<evidence type="ECO:0000256" key="1">
    <source>
        <dbReference type="SAM" id="SignalP"/>
    </source>
</evidence>
<protein>
    <submittedName>
        <fullName evidence="2">Uncharacterized protein</fullName>
    </submittedName>
</protein>
<dbReference type="AlphaFoldDB" id="A0A371H358"/>
<name>A0A371H358_MUCPR</name>
<organism evidence="2 3">
    <name type="scientific">Mucuna pruriens</name>
    <name type="common">Velvet bean</name>
    <name type="synonym">Dolichos pruriens</name>
    <dbReference type="NCBI Taxonomy" id="157652"/>
    <lineage>
        <taxon>Eukaryota</taxon>
        <taxon>Viridiplantae</taxon>
        <taxon>Streptophyta</taxon>
        <taxon>Embryophyta</taxon>
        <taxon>Tracheophyta</taxon>
        <taxon>Spermatophyta</taxon>
        <taxon>Magnoliopsida</taxon>
        <taxon>eudicotyledons</taxon>
        <taxon>Gunneridae</taxon>
        <taxon>Pentapetalae</taxon>
        <taxon>rosids</taxon>
        <taxon>fabids</taxon>
        <taxon>Fabales</taxon>
        <taxon>Fabaceae</taxon>
        <taxon>Papilionoideae</taxon>
        <taxon>50 kb inversion clade</taxon>
        <taxon>NPAAA clade</taxon>
        <taxon>indigoferoid/millettioid clade</taxon>
        <taxon>Phaseoleae</taxon>
        <taxon>Mucuna</taxon>
    </lineage>
</organism>
<comment type="caution">
    <text evidence="2">The sequence shown here is derived from an EMBL/GenBank/DDBJ whole genome shotgun (WGS) entry which is preliminary data.</text>
</comment>
<feature type="non-terminal residue" evidence="2">
    <location>
        <position position="1"/>
    </location>
</feature>
<evidence type="ECO:0000313" key="3">
    <source>
        <dbReference type="Proteomes" id="UP000257109"/>
    </source>
</evidence>
<sequence length="161" mass="17639">MNRTLLIYSVVHFAICGTSLNPSSVAIDINIDATELDQINNYEGTLNFRNHITAAWTWESWEGVNINSGFGVEGSKNLRFCAEESRMVMNEGLLGVKAEFANEIDKKRIKSGKSEIGDTMILVLCSQASDSLFCAKKGVSDALFIIELLCHNAVTVQGCLS</sequence>
<accession>A0A371H358</accession>
<keyword evidence="1" id="KW-0732">Signal</keyword>
<dbReference type="Proteomes" id="UP000257109">
    <property type="component" value="Unassembled WGS sequence"/>
</dbReference>
<gene>
    <name evidence="2" type="ORF">CR513_19986</name>
</gene>
<evidence type="ECO:0000313" key="2">
    <source>
        <dbReference type="EMBL" id="RDX97258.1"/>
    </source>
</evidence>
<feature type="signal peptide" evidence="1">
    <location>
        <begin position="1"/>
        <end position="26"/>
    </location>
</feature>
<feature type="chain" id="PRO_5016579960" evidence="1">
    <location>
        <begin position="27"/>
        <end position="161"/>
    </location>
</feature>
<proteinExistence type="predicted"/>
<reference evidence="2" key="1">
    <citation type="submission" date="2018-05" db="EMBL/GenBank/DDBJ databases">
        <title>Draft genome of Mucuna pruriens seed.</title>
        <authorList>
            <person name="Nnadi N.E."/>
            <person name="Vos R."/>
            <person name="Hasami M.H."/>
            <person name="Devisetty U.K."/>
            <person name="Aguiy J.C."/>
        </authorList>
    </citation>
    <scope>NUCLEOTIDE SEQUENCE [LARGE SCALE GENOMIC DNA]</scope>
    <source>
        <strain evidence="2">JCA_2017</strain>
    </source>
</reference>
<dbReference type="EMBL" id="QJKJ01003697">
    <property type="protein sequence ID" value="RDX97258.1"/>
    <property type="molecule type" value="Genomic_DNA"/>
</dbReference>
<keyword evidence="3" id="KW-1185">Reference proteome</keyword>